<evidence type="ECO:0000313" key="3">
    <source>
        <dbReference type="Proteomes" id="UP001172756"/>
    </source>
</evidence>
<protein>
    <submittedName>
        <fullName evidence="2">ABC transporter permease</fullName>
    </submittedName>
</protein>
<feature type="transmembrane region" description="Helical" evidence="1">
    <location>
        <begin position="109"/>
        <end position="136"/>
    </location>
</feature>
<feature type="transmembrane region" description="Helical" evidence="1">
    <location>
        <begin position="60"/>
        <end position="82"/>
    </location>
</feature>
<feature type="transmembrane region" description="Helical" evidence="1">
    <location>
        <begin position="235"/>
        <end position="256"/>
    </location>
</feature>
<dbReference type="RefSeq" id="WP_301159716.1">
    <property type="nucleotide sequence ID" value="NZ_JAUHQB010000002.1"/>
</dbReference>
<feature type="transmembrane region" description="Helical" evidence="1">
    <location>
        <begin position="17"/>
        <end position="40"/>
    </location>
</feature>
<name>A0AB35MFR6_9MICO</name>
<organism evidence="2 3">
    <name type="scientific">Demequina lignilytica</name>
    <dbReference type="NCBI Taxonomy" id="3051663"/>
    <lineage>
        <taxon>Bacteria</taxon>
        <taxon>Bacillati</taxon>
        <taxon>Actinomycetota</taxon>
        <taxon>Actinomycetes</taxon>
        <taxon>Micrococcales</taxon>
        <taxon>Demequinaceae</taxon>
        <taxon>Demequina</taxon>
    </lineage>
</organism>
<evidence type="ECO:0000256" key="1">
    <source>
        <dbReference type="SAM" id="Phobius"/>
    </source>
</evidence>
<accession>A0AB35MFR6</accession>
<evidence type="ECO:0000313" key="2">
    <source>
        <dbReference type="EMBL" id="MDN4482622.1"/>
    </source>
</evidence>
<dbReference type="EMBL" id="JAUHQB010000002">
    <property type="protein sequence ID" value="MDN4482622.1"/>
    <property type="molecule type" value="Genomic_DNA"/>
</dbReference>
<comment type="caution">
    <text evidence="2">The sequence shown here is derived from an EMBL/GenBank/DDBJ whole genome shotgun (WGS) entry which is preliminary data.</text>
</comment>
<sequence length="265" mass="27273">MTAAVRAELRKILTTRLWWALLAAMAGAVAFVAGALALAIGLGGQQPGDELTVPPEQLALTVYSAGVTLGYVFPLAFGAIIVTQEFRHRTFQTSVLAEPRRTRVAAAKLLAALPFALAYGLASSLAALAAGAPALALAGTGTMLDDPATWRTLALGAVAMAAWMLVGVGFGTLVTNQVAVVVGVLVWTQIVEPLARIGLGYWDAAAPVARFLPGAAGEAIAGSSFYSATGLSDLLAPWAGLLVLLGYGLVAAAIGWRTSFRRDIT</sequence>
<keyword evidence="1" id="KW-1133">Transmembrane helix</keyword>
<reference evidence="2 3" key="1">
    <citation type="submission" date="2023-06" db="EMBL/GenBank/DDBJ databases">
        <title>SYSU T0a273.</title>
        <authorList>
            <person name="Gao L."/>
            <person name="Fang B.-Z."/>
            <person name="Li W.-J."/>
        </authorList>
    </citation>
    <scope>NUCLEOTIDE SEQUENCE [LARGE SCALE GENOMIC DNA]</scope>
    <source>
        <strain evidence="2 3">SYSU T0a273</strain>
    </source>
</reference>
<keyword evidence="1" id="KW-0812">Transmembrane</keyword>
<dbReference type="AlphaFoldDB" id="A0AB35MFR6"/>
<dbReference type="Proteomes" id="UP001172756">
    <property type="component" value="Unassembled WGS sequence"/>
</dbReference>
<feature type="transmembrane region" description="Helical" evidence="1">
    <location>
        <begin position="148"/>
        <end position="166"/>
    </location>
</feature>
<gene>
    <name evidence="2" type="ORF">QQ002_03600</name>
</gene>
<feature type="transmembrane region" description="Helical" evidence="1">
    <location>
        <begin position="173"/>
        <end position="191"/>
    </location>
</feature>
<keyword evidence="1" id="KW-0472">Membrane</keyword>
<proteinExistence type="predicted"/>